<protein>
    <submittedName>
        <fullName evidence="1">Uncharacterized protein</fullName>
    </submittedName>
</protein>
<comment type="caution">
    <text evidence="1">The sequence shown here is derived from an EMBL/GenBank/DDBJ whole genome shotgun (WGS) entry which is preliminary data.</text>
</comment>
<keyword evidence="2" id="KW-1185">Reference proteome</keyword>
<gene>
    <name evidence="1" type="ORF">KC19_12G048200</name>
</gene>
<organism evidence="1 2">
    <name type="scientific">Ceratodon purpureus</name>
    <name type="common">Fire moss</name>
    <name type="synonym">Dicranum purpureum</name>
    <dbReference type="NCBI Taxonomy" id="3225"/>
    <lineage>
        <taxon>Eukaryota</taxon>
        <taxon>Viridiplantae</taxon>
        <taxon>Streptophyta</taxon>
        <taxon>Embryophyta</taxon>
        <taxon>Bryophyta</taxon>
        <taxon>Bryophytina</taxon>
        <taxon>Bryopsida</taxon>
        <taxon>Dicranidae</taxon>
        <taxon>Pseudoditrichales</taxon>
        <taxon>Ditrichaceae</taxon>
        <taxon>Ceratodon</taxon>
    </lineage>
</organism>
<name>A0A8T0G632_CERPU</name>
<sequence length="141" mass="16225">MHTASSTEFNISIELGSQILEAKKMSLIRPMQLATIFTVSTQDKIRKQKSNLKHTSKTDYAFHSTNSAPFQFPSTQEHSKRKFTDMILQATDKKNLTKKIRTKLPLTNRLRKHQSKRKTPMAVKKLSPLNPRQHHTTIANL</sequence>
<dbReference type="AlphaFoldDB" id="A0A8T0G632"/>
<reference evidence="1" key="1">
    <citation type="submission" date="2020-06" db="EMBL/GenBank/DDBJ databases">
        <title>WGS assembly of Ceratodon purpureus strain R40.</title>
        <authorList>
            <person name="Carey S.B."/>
            <person name="Jenkins J."/>
            <person name="Shu S."/>
            <person name="Lovell J.T."/>
            <person name="Sreedasyam A."/>
            <person name="Maumus F."/>
            <person name="Tiley G.P."/>
            <person name="Fernandez-Pozo N."/>
            <person name="Barry K."/>
            <person name="Chen C."/>
            <person name="Wang M."/>
            <person name="Lipzen A."/>
            <person name="Daum C."/>
            <person name="Saski C.A."/>
            <person name="Payton A.C."/>
            <person name="Mcbreen J.C."/>
            <person name="Conrad R.E."/>
            <person name="Kollar L.M."/>
            <person name="Olsson S."/>
            <person name="Huttunen S."/>
            <person name="Landis J.B."/>
            <person name="Wickett N.J."/>
            <person name="Johnson M.G."/>
            <person name="Rensing S.A."/>
            <person name="Grimwood J."/>
            <person name="Schmutz J."/>
            <person name="Mcdaniel S.F."/>
        </authorList>
    </citation>
    <scope>NUCLEOTIDE SEQUENCE</scope>
    <source>
        <strain evidence="1">R40</strain>
    </source>
</reference>
<dbReference type="Proteomes" id="UP000822688">
    <property type="component" value="Chromosome 12"/>
</dbReference>
<evidence type="ECO:0000313" key="2">
    <source>
        <dbReference type="Proteomes" id="UP000822688"/>
    </source>
</evidence>
<accession>A0A8T0G632</accession>
<proteinExistence type="predicted"/>
<dbReference type="EMBL" id="CM026433">
    <property type="protein sequence ID" value="KAG0553904.1"/>
    <property type="molecule type" value="Genomic_DNA"/>
</dbReference>
<evidence type="ECO:0000313" key="1">
    <source>
        <dbReference type="EMBL" id="KAG0553904.1"/>
    </source>
</evidence>